<evidence type="ECO:0000313" key="1">
    <source>
        <dbReference type="EMBL" id="JAH59796.1"/>
    </source>
</evidence>
<organism evidence="1">
    <name type="scientific">Anguilla anguilla</name>
    <name type="common">European freshwater eel</name>
    <name type="synonym">Muraena anguilla</name>
    <dbReference type="NCBI Taxonomy" id="7936"/>
    <lineage>
        <taxon>Eukaryota</taxon>
        <taxon>Metazoa</taxon>
        <taxon>Chordata</taxon>
        <taxon>Craniata</taxon>
        <taxon>Vertebrata</taxon>
        <taxon>Euteleostomi</taxon>
        <taxon>Actinopterygii</taxon>
        <taxon>Neopterygii</taxon>
        <taxon>Teleostei</taxon>
        <taxon>Anguilliformes</taxon>
        <taxon>Anguillidae</taxon>
        <taxon>Anguilla</taxon>
    </lineage>
</organism>
<reference evidence="1" key="2">
    <citation type="journal article" date="2015" name="Fish Shellfish Immunol.">
        <title>Early steps in the European eel (Anguilla anguilla)-Vibrio vulnificus interaction in the gills: Role of the RtxA13 toxin.</title>
        <authorList>
            <person name="Callol A."/>
            <person name="Pajuelo D."/>
            <person name="Ebbesson L."/>
            <person name="Teles M."/>
            <person name="MacKenzie S."/>
            <person name="Amaro C."/>
        </authorList>
    </citation>
    <scope>NUCLEOTIDE SEQUENCE</scope>
</reference>
<reference evidence="1" key="1">
    <citation type="submission" date="2014-11" db="EMBL/GenBank/DDBJ databases">
        <authorList>
            <person name="Amaro Gonzalez C."/>
        </authorList>
    </citation>
    <scope>NUCLEOTIDE SEQUENCE</scope>
</reference>
<dbReference type="EMBL" id="GBXM01048781">
    <property type="protein sequence ID" value="JAH59796.1"/>
    <property type="molecule type" value="Transcribed_RNA"/>
</dbReference>
<accession>A0A0E9U1Y0</accession>
<proteinExistence type="predicted"/>
<dbReference type="AlphaFoldDB" id="A0A0E9U1Y0"/>
<name>A0A0E9U1Y0_ANGAN</name>
<sequence>MHYRYSKAKREDSWAHSRTRVNLQNGFFLGGKCKPHYLRAIQQGLPDIQFLNHNVQSSKYLYMSSS</sequence>
<protein>
    <submittedName>
        <fullName evidence="1">Uncharacterized protein</fullName>
    </submittedName>
</protein>